<protein>
    <submittedName>
        <fullName evidence="3">Heat shock protein 70</fullName>
    </submittedName>
</protein>
<dbReference type="EMBL" id="AGSI01000002">
    <property type="protein sequence ID" value="EIE26577.1"/>
    <property type="molecule type" value="Genomic_DNA"/>
</dbReference>
<dbReference type="GeneID" id="17044587"/>
<accession>I0Z7F8</accession>
<evidence type="ECO:0000256" key="1">
    <source>
        <dbReference type="ARBA" id="ARBA00022741"/>
    </source>
</evidence>
<dbReference type="GO" id="GO:0140662">
    <property type="term" value="F:ATP-dependent protein folding chaperone"/>
    <property type="evidence" value="ECO:0007669"/>
    <property type="project" value="InterPro"/>
</dbReference>
<comment type="caution">
    <text evidence="3">The sequence shown here is derived from an EMBL/GenBank/DDBJ whole genome shotgun (WGS) entry which is preliminary data.</text>
</comment>
<evidence type="ECO:0000256" key="2">
    <source>
        <dbReference type="ARBA" id="ARBA00022840"/>
    </source>
</evidence>
<sequence length="235" mass="24846">MEGTSPVVIPVTPQGNVLPSVVSFAEEDEVVVGWTAKRRATSCPKDTFASVKRLIGRRLDEAKDQAKMVPYRVGRDEEGNVQLLCDFVEGGVLYPEEVSAYVLAELLSAAEAITETSIKKAVISVPAYFGEEQREATIQAGRLAGLDTVKLIREPVAAALAYGIKAVEDEVILVLDLGGGTFDVSILEVGGGTIEVLSTGGDALLGMPPSLWWAVATQPTKTDVKMPGVTAGSTK</sequence>
<dbReference type="eggNOG" id="KOG0102">
    <property type="taxonomic scope" value="Eukaryota"/>
</dbReference>
<dbReference type="Proteomes" id="UP000007264">
    <property type="component" value="Unassembled WGS sequence"/>
</dbReference>
<dbReference type="STRING" id="574566.I0Z7F8"/>
<dbReference type="InterPro" id="IPR018181">
    <property type="entry name" value="Heat_shock_70_CS"/>
</dbReference>
<dbReference type="PANTHER" id="PTHR19375">
    <property type="entry name" value="HEAT SHOCK PROTEIN 70KDA"/>
    <property type="match status" value="1"/>
</dbReference>
<dbReference type="SUPFAM" id="SSF53067">
    <property type="entry name" value="Actin-like ATPase domain"/>
    <property type="match status" value="2"/>
</dbReference>
<evidence type="ECO:0000313" key="4">
    <source>
        <dbReference type="Proteomes" id="UP000007264"/>
    </source>
</evidence>
<dbReference type="RefSeq" id="XP_005651121.1">
    <property type="nucleotide sequence ID" value="XM_005651064.1"/>
</dbReference>
<keyword evidence="4" id="KW-1185">Reference proteome</keyword>
<dbReference type="InterPro" id="IPR013126">
    <property type="entry name" value="Hsp_70_fam"/>
</dbReference>
<keyword evidence="1" id="KW-0547">Nucleotide-binding</keyword>
<gene>
    <name evidence="3" type="ORF">COCSUDRAFT_12173</name>
</gene>
<dbReference type="AlphaFoldDB" id="I0Z7F8"/>
<organism evidence="3 4">
    <name type="scientific">Coccomyxa subellipsoidea (strain C-169)</name>
    <name type="common">Green microalga</name>
    <dbReference type="NCBI Taxonomy" id="574566"/>
    <lineage>
        <taxon>Eukaryota</taxon>
        <taxon>Viridiplantae</taxon>
        <taxon>Chlorophyta</taxon>
        <taxon>core chlorophytes</taxon>
        <taxon>Trebouxiophyceae</taxon>
        <taxon>Trebouxiophyceae incertae sedis</taxon>
        <taxon>Coccomyxaceae</taxon>
        <taxon>Coccomyxa</taxon>
        <taxon>Coccomyxa subellipsoidea</taxon>
    </lineage>
</organism>
<keyword evidence="3" id="KW-0346">Stress response</keyword>
<dbReference type="OrthoDB" id="2401965at2759"/>
<dbReference type="Gene3D" id="3.30.30.30">
    <property type="match status" value="1"/>
</dbReference>
<dbReference type="Gene3D" id="3.30.420.40">
    <property type="match status" value="2"/>
</dbReference>
<keyword evidence="2" id="KW-0067">ATP-binding</keyword>
<reference evidence="3 4" key="1">
    <citation type="journal article" date="2012" name="Genome Biol.">
        <title>The genome of the polar eukaryotic microalga coccomyxa subellipsoidea reveals traits of cold adaptation.</title>
        <authorList>
            <person name="Blanc G."/>
            <person name="Agarkova I."/>
            <person name="Grimwood J."/>
            <person name="Kuo A."/>
            <person name="Brueggeman A."/>
            <person name="Dunigan D."/>
            <person name="Gurnon J."/>
            <person name="Ladunga I."/>
            <person name="Lindquist E."/>
            <person name="Lucas S."/>
            <person name="Pangilinan J."/>
            <person name="Proschold T."/>
            <person name="Salamov A."/>
            <person name="Schmutz J."/>
            <person name="Weeks D."/>
            <person name="Yamada T."/>
            <person name="Claverie J.M."/>
            <person name="Grigoriev I."/>
            <person name="Van Etten J."/>
            <person name="Lomsadze A."/>
            <person name="Borodovsky M."/>
        </authorList>
    </citation>
    <scope>NUCLEOTIDE SEQUENCE [LARGE SCALE GENOMIC DNA]</scope>
    <source>
        <strain evidence="3 4">C-169</strain>
    </source>
</reference>
<dbReference type="PRINTS" id="PR00301">
    <property type="entry name" value="HEATSHOCK70"/>
</dbReference>
<name>I0Z7F8_COCSC</name>
<dbReference type="Pfam" id="PF00012">
    <property type="entry name" value="HSP70"/>
    <property type="match status" value="1"/>
</dbReference>
<dbReference type="InterPro" id="IPR043129">
    <property type="entry name" value="ATPase_NBD"/>
</dbReference>
<evidence type="ECO:0000313" key="3">
    <source>
        <dbReference type="EMBL" id="EIE26577.1"/>
    </source>
</evidence>
<dbReference type="KEGG" id="csl:COCSUDRAFT_12173"/>
<dbReference type="GO" id="GO:0005524">
    <property type="term" value="F:ATP binding"/>
    <property type="evidence" value="ECO:0007669"/>
    <property type="project" value="UniProtKB-KW"/>
</dbReference>
<proteinExistence type="predicted"/>
<dbReference type="PROSITE" id="PS00329">
    <property type="entry name" value="HSP70_2"/>
    <property type="match status" value="1"/>
</dbReference>